<sequence length="78" mass="8715">MLTLFHTDGCHLCEQAWALVEQAGLAASTRQCDIMEDAHWLAAYRVRIPVLRDDAGRELGWPFTLAQLTAWAGRQASC</sequence>
<dbReference type="SUPFAM" id="SSF52833">
    <property type="entry name" value="Thioredoxin-like"/>
    <property type="match status" value="1"/>
</dbReference>
<evidence type="ECO:0000313" key="1">
    <source>
        <dbReference type="EMBL" id="MFM4891555.1"/>
    </source>
</evidence>
<keyword evidence="2" id="KW-1185">Reference proteome</keyword>
<dbReference type="InterPro" id="IPR008554">
    <property type="entry name" value="Glutaredoxin-like"/>
</dbReference>
<dbReference type="Pfam" id="PF05768">
    <property type="entry name" value="Glrx-like"/>
    <property type="match status" value="1"/>
</dbReference>
<organism evidence="1 2">
    <name type="scientific">Aeromonas bivalvium</name>
    <dbReference type="NCBI Taxonomy" id="440079"/>
    <lineage>
        <taxon>Bacteria</taxon>
        <taxon>Pseudomonadati</taxon>
        <taxon>Pseudomonadota</taxon>
        <taxon>Gammaproteobacteria</taxon>
        <taxon>Aeromonadales</taxon>
        <taxon>Aeromonadaceae</taxon>
        <taxon>Aeromonas</taxon>
    </lineage>
</organism>
<comment type="caution">
    <text evidence="1">The sequence shown here is derived from an EMBL/GenBank/DDBJ whole genome shotgun (WGS) entry which is preliminary data.</text>
</comment>
<accession>A0ABW9GK71</accession>
<name>A0ABW9GK71_9GAMM</name>
<dbReference type="Proteomes" id="UP001630969">
    <property type="component" value="Unassembled WGS sequence"/>
</dbReference>
<proteinExistence type="predicted"/>
<gene>
    <name evidence="1" type="ORF">ACEUDJ_01450</name>
</gene>
<evidence type="ECO:0000313" key="2">
    <source>
        <dbReference type="Proteomes" id="UP001630969"/>
    </source>
</evidence>
<dbReference type="Gene3D" id="3.40.30.10">
    <property type="entry name" value="Glutaredoxin"/>
    <property type="match status" value="1"/>
</dbReference>
<protein>
    <submittedName>
        <fullName evidence="1">Glutaredoxin family protein</fullName>
    </submittedName>
</protein>
<reference evidence="1 2" key="1">
    <citation type="submission" date="2024-09" db="EMBL/GenBank/DDBJ databases">
        <title>Aeromonas strains Genome sequencing and assembly.</title>
        <authorList>
            <person name="Hu X."/>
            <person name="Tang B."/>
        </authorList>
    </citation>
    <scope>NUCLEOTIDE SEQUENCE [LARGE SCALE GENOMIC DNA]</scope>
    <source>
        <strain evidence="1 2">NB23SCDHY001</strain>
    </source>
</reference>
<dbReference type="RefSeq" id="WP_041992371.1">
    <property type="nucleotide sequence ID" value="NZ_CDBT01000004.1"/>
</dbReference>
<dbReference type="GeneID" id="97218723"/>
<dbReference type="InterPro" id="IPR036249">
    <property type="entry name" value="Thioredoxin-like_sf"/>
</dbReference>
<dbReference type="EMBL" id="JBGXBU010000001">
    <property type="protein sequence ID" value="MFM4891555.1"/>
    <property type="molecule type" value="Genomic_DNA"/>
</dbReference>